<sequence>TTRSVFEHRAVLVDGAEVARGVAGPGRTAFVFSGQGGQRVGMGRELYERFPVFAGAFDEVAAEFEGLREVVWGSDGRLDETGWAQPALFAVEVALFRLLESWGVRPDFLVGHSVGELAAAHVAGVLSLPDACRVVGARARLMQALPSGGAMVAVRGSEAEVVAHLVDGVSIAAVNGPESVVVSGTEEAVLAVAARFEKTRRLRTSHAFHSGLMDPMLAEF</sequence>
<feature type="domain" description="Malonyl-CoA:ACP transacylase (MAT)" evidence="3">
    <location>
        <begin position="31"/>
        <end position="220"/>
    </location>
</feature>
<dbReference type="EMBL" id="MSIE01000194">
    <property type="protein sequence ID" value="OLF04226.1"/>
    <property type="molecule type" value="Genomic_DNA"/>
</dbReference>
<dbReference type="RefSeq" id="WP_143230069.1">
    <property type="nucleotide sequence ID" value="NZ_MSIE01000194.1"/>
</dbReference>
<organism evidence="4 5">
    <name type="scientific">Actinophytocola xanthii</name>
    <dbReference type="NCBI Taxonomy" id="1912961"/>
    <lineage>
        <taxon>Bacteria</taxon>
        <taxon>Bacillati</taxon>
        <taxon>Actinomycetota</taxon>
        <taxon>Actinomycetes</taxon>
        <taxon>Pseudonocardiales</taxon>
        <taxon>Pseudonocardiaceae</taxon>
    </lineage>
</organism>
<dbReference type="SUPFAM" id="SSF52151">
    <property type="entry name" value="FabD/lysophospholipase-like"/>
    <property type="match status" value="1"/>
</dbReference>
<dbReference type="AlphaFoldDB" id="A0A1Q8BQ45"/>
<gene>
    <name evidence="4" type="ORF">BU204_37885</name>
</gene>
<dbReference type="InterPro" id="IPR014043">
    <property type="entry name" value="Acyl_transferase_dom"/>
</dbReference>
<keyword evidence="1" id="KW-0808">Transferase</keyword>
<reference evidence="4 5" key="1">
    <citation type="submission" date="2016-12" db="EMBL/GenBank/DDBJ databases">
        <title>The draft genome sequence of Actinophytocola sp. 11-183.</title>
        <authorList>
            <person name="Wang W."/>
            <person name="Yuan L."/>
        </authorList>
    </citation>
    <scope>NUCLEOTIDE SEQUENCE [LARGE SCALE GENOMIC DNA]</scope>
    <source>
        <strain evidence="4 5">11-183</strain>
    </source>
</reference>
<dbReference type="Gene3D" id="3.40.366.10">
    <property type="entry name" value="Malonyl-Coenzyme A Acyl Carrier Protein, domain 2"/>
    <property type="match status" value="1"/>
</dbReference>
<dbReference type="InterPro" id="IPR001227">
    <property type="entry name" value="Ac_transferase_dom_sf"/>
</dbReference>
<dbReference type="GO" id="GO:0006633">
    <property type="term" value="P:fatty acid biosynthetic process"/>
    <property type="evidence" value="ECO:0007669"/>
    <property type="project" value="TreeGrafter"/>
</dbReference>
<protein>
    <recommendedName>
        <fullName evidence="3">Malonyl-CoA:ACP transacylase (MAT) domain-containing protein</fullName>
    </recommendedName>
</protein>
<feature type="non-terminal residue" evidence="4">
    <location>
        <position position="220"/>
    </location>
</feature>
<evidence type="ECO:0000256" key="1">
    <source>
        <dbReference type="ARBA" id="ARBA00022679"/>
    </source>
</evidence>
<dbReference type="PANTHER" id="PTHR43775:SF51">
    <property type="entry name" value="INACTIVE PHENOLPHTHIOCEROL SYNTHESIS POLYKETIDE SYNTHASE TYPE I PKS1-RELATED"/>
    <property type="match status" value="1"/>
</dbReference>
<feature type="non-terminal residue" evidence="4">
    <location>
        <position position="1"/>
    </location>
</feature>
<accession>A0A1Q8BQ45</accession>
<proteinExistence type="predicted"/>
<dbReference type="SUPFAM" id="SSF55048">
    <property type="entry name" value="Probable ACP-binding domain of malonyl-CoA ACP transacylase"/>
    <property type="match status" value="1"/>
</dbReference>
<evidence type="ECO:0000256" key="2">
    <source>
        <dbReference type="ARBA" id="ARBA00023315"/>
    </source>
</evidence>
<dbReference type="SMART" id="SM00827">
    <property type="entry name" value="PKS_AT"/>
    <property type="match status" value="1"/>
</dbReference>
<dbReference type="InterPro" id="IPR050091">
    <property type="entry name" value="PKS_NRPS_Biosynth_Enz"/>
</dbReference>
<dbReference type="Gene3D" id="3.30.70.3290">
    <property type="match status" value="1"/>
</dbReference>
<keyword evidence="5" id="KW-1185">Reference proteome</keyword>
<dbReference type="Proteomes" id="UP000185596">
    <property type="component" value="Unassembled WGS sequence"/>
</dbReference>
<dbReference type="InterPro" id="IPR016035">
    <property type="entry name" value="Acyl_Trfase/lysoPLipase"/>
</dbReference>
<comment type="caution">
    <text evidence="4">The sequence shown here is derived from an EMBL/GenBank/DDBJ whole genome shotgun (WGS) entry which is preliminary data.</text>
</comment>
<dbReference type="InterPro" id="IPR016036">
    <property type="entry name" value="Malonyl_transacylase_ACP-bd"/>
</dbReference>
<dbReference type="Pfam" id="PF00698">
    <property type="entry name" value="Acyl_transf_1"/>
    <property type="match status" value="1"/>
</dbReference>
<keyword evidence="2" id="KW-0012">Acyltransferase</keyword>
<dbReference type="PANTHER" id="PTHR43775">
    <property type="entry name" value="FATTY ACID SYNTHASE"/>
    <property type="match status" value="1"/>
</dbReference>
<evidence type="ECO:0000313" key="4">
    <source>
        <dbReference type="EMBL" id="OLF04226.1"/>
    </source>
</evidence>
<dbReference type="STRING" id="1912961.BU204_37885"/>
<evidence type="ECO:0000259" key="3">
    <source>
        <dbReference type="SMART" id="SM00827"/>
    </source>
</evidence>
<dbReference type="OrthoDB" id="3543921at2"/>
<evidence type="ECO:0000313" key="5">
    <source>
        <dbReference type="Proteomes" id="UP000185596"/>
    </source>
</evidence>
<dbReference type="GO" id="GO:0004312">
    <property type="term" value="F:fatty acid synthase activity"/>
    <property type="evidence" value="ECO:0007669"/>
    <property type="project" value="TreeGrafter"/>
</dbReference>
<name>A0A1Q8BQ45_9PSEU</name>